<dbReference type="PANTHER" id="PTHR35787:SF1">
    <property type="entry name" value="GLYCEROL UPTAKE OPERON ANTITERMINATOR REGULATORY PROTEIN"/>
    <property type="match status" value="1"/>
</dbReference>
<dbReference type="InterPro" id="IPR013785">
    <property type="entry name" value="Aldolase_TIM"/>
</dbReference>
<evidence type="ECO:0000313" key="2">
    <source>
        <dbReference type="Proteomes" id="UP000572635"/>
    </source>
</evidence>
<keyword evidence="2" id="KW-1185">Reference proteome</keyword>
<dbReference type="Proteomes" id="UP000572635">
    <property type="component" value="Unassembled WGS sequence"/>
</dbReference>
<protein>
    <submittedName>
        <fullName evidence="1">Glycerol uptake operon antiterminator</fullName>
    </submittedName>
</protein>
<accession>A0A7W8VFI3</accession>
<organism evidence="1 2">
    <name type="scientific">Nocardiopsis composta</name>
    <dbReference type="NCBI Taxonomy" id="157465"/>
    <lineage>
        <taxon>Bacteria</taxon>
        <taxon>Bacillati</taxon>
        <taxon>Actinomycetota</taxon>
        <taxon>Actinomycetes</taxon>
        <taxon>Streptosporangiales</taxon>
        <taxon>Nocardiopsidaceae</taxon>
        <taxon>Nocardiopsis</taxon>
    </lineage>
</organism>
<reference evidence="1 2" key="1">
    <citation type="submission" date="2020-08" db="EMBL/GenBank/DDBJ databases">
        <title>Sequencing the genomes of 1000 actinobacteria strains.</title>
        <authorList>
            <person name="Klenk H.-P."/>
        </authorList>
    </citation>
    <scope>NUCLEOTIDE SEQUENCE [LARGE SCALE GENOMIC DNA]</scope>
    <source>
        <strain evidence="1 2">DSM 44551</strain>
    </source>
</reference>
<gene>
    <name evidence="1" type="ORF">HDA36_004237</name>
</gene>
<dbReference type="EMBL" id="JACHDB010000001">
    <property type="protein sequence ID" value="MBB5434153.1"/>
    <property type="molecule type" value="Genomic_DNA"/>
</dbReference>
<dbReference type="Gene3D" id="3.20.20.70">
    <property type="entry name" value="Aldolase class I"/>
    <property type="match status" value="1"/>
</dbReference>
<dbReference type="PANTHER" id="PTHR35787">
    <property type="entry name" value="GLYCEROL UPTAKE OPERON ANTITERMINATOR REGULATORY PROTEIN"/>
    <property type="match status" value="1"/>
</dbReference>
<dbReference type="AlphaFoldDB" id="A0A7W8VFI3"/>
<name>A0A7W8VFI3_9ACTN</name>
<evidence type="ECO:0000313" key="1">
    <source>
        <dbReference type="EMBL" id="MBB5434153.1"/>
    </source>
</evidence>
<dbReference type="GO" id="GO:0006071">
    <property type="term" value="P:glycerol metabolic process"/>
    <property type="evidence" value="ECO:0007669"/>
    <property type="project" value="InterPro"/>
</dbReference>
<dbReference type="Pfam" id="PF04309">
    <property type="entry name" value="G3P_antiterm"/>
    <property type="match status" value="1"/>
</dbReference>
<dbReference type="RefSeq" id="WP_184394512.1">
    <property type="nucleotide sequence ID" value="NZ_BAAAJD010000033.1"/>
</dbReference>
<dbReference type="SUPFAM" id="SSF110391">
    <property type="entry name" value="GlpP-like"/>
    <property type="match status" value="1"/>
</dbReference>
<dbReference type="PIRSF" id="PIRSF016897">
    <property type="entry name" value="GlpP"/>
    <property type="match status" value="1"/>
</dbReference>
<dbReference type="GO" id="GO:0006355">
    <property type="term" value="P:regulation of DNA-templated transcription"/>
    <property type="evidence" value="ECO:0007669"/>
    <property type="project" value="InterPro"/>
</dbReference>
<sequence length="222" mass="23381">MADTSGRRTRAANIARLREALQRSPVVASVVGAEPVPAFNAAASQVAIVASVELKDLAGVVAELLDGGKFFFLNVDSCRGLAQDKGALEYLGALRVPGVVSTRTSLVERAKALGQVTMQKVFVTDRSNLPRSLTSTAMSKPDLHELMPWPVLPRIDRAARAELSPFIAAGFVQHTADVSLALSLGARAAATSDRALWDAPPAELRAAAARAAQAAHHREQGA</sequence>
<comment type="caution">
    <text evidence="1">The sequence shown here is derived from an EMBL/GenBank/DDBJ whole genome shotgun (WGS) entry which is preliminary data.</text>
</comment>
<dbReference type="InterPro" id="IPR006699">
    <property type="entry name" value="GlpP"/>
</dbReference>
<proteinExistence type="predicted"/>